<evidence type="ECO:0000256" key="1">
    <source>
        <dbReference type="ARBA" id="ARBA00004496"/>
    </source>
</evidence>
<evidence type="ECO:0000313" key="10">
    <source>
        <dbReference type="EMBL" id="SVA11155.1"/>
    </source>
</evidence>
<dbReference type="InterPro" id="IPR018078">
    <property type="entry name" value="DNA-binding_RecF_CS"/>
</dbReference>
<dbReference type="EMBL" id="UINC01004021">
    <property type="protein sequence ID" value="SVA11155.1"/>
    <property type="molecule type" value="Genomic_DNA"/>
</dbReference>
<protein>
    <recommendedName>
        <fullName evidence="3">DNA replication and repair protein RecF</fullName>
    </recommendedName>
</protein>
<reference evidence="10" key="1">
    <citation type="submission" date="2018-05" db="EMBL/GenBank/DDBJ databases">
        <authorList>
            <person name="Lanie J.A."/>
            <person name="Ng W.-L."/>
            <person name="Kazmierczak K.M."/>
            <person name="Andrzejewski T.M."/>
            <person name="Davidsen T.M."/>
            <person name="Wayne K.J."/>
            <person name="Tettelin H."/>
            <person name="Glass J.I."/>
            <person name="Rusch D."/>
            <person name="Podicherti R."/>
            <person name="Tsui H.-C.T."/>
            <person name="Winkler M.E."/>
        </authorList>
    </citation>
    <scope>NUCLEOTIDE SEQUENCE</scope>
</reference>
<dbReference type="GO" id="GO:0006260">
    <property type="term" value="P:DNA replication"/>
    <property type="evidence" value="ECO:0007669"/>
    <property type="project" value="UniProtKB-KW"/>
</dbReference>
<keyword evidence="4" id="KW-0963">Cytoplasm</keyword>
<dbReference type="GO" id="GO:0003697">
    <property type="term" value="F:single-stranded DNA binding"/>
    <property type="evidence" value="ECO:0007669"/>
    <property type="project" value="InterPro"/>
</dbReference>
<dbReference type="SUPFAM" id="SSF52540">
    <property type="entry name" value="P-loop containing nucleoside triphosphate hydrolases"/>
    <property type="match status" value="1"/>
</dbReference>
<evidence type="ECO:0000256" key="8">
    <source>
        <dbReference type="ARBA" id="ARBA00023125"/>
    </source>
</evidence>
<dbReference type="InterPro" id="IPR027417">
    <property type="entry name" value="P-loop_NTPase"/>
</dbReference>
<feature type="domain" description="RecF/RecN/SMC N-terminal" evidence="9">
    <location>
        <begin position="4"/>
        <end position="344"/>
    </location>
</feature>
<comment type="similarity">
    <text evidence="2">Belongs to the RecF family.</text>
</comment>
<evidence type="ECO:0000256" key="6">
    <source>
        <dbReference type="ARBA" id="ARBA00022741"/>
    </source>
</evidence>
<keyword evidence="6" id="KW-0547">Nucleotide-binding</keyword>
<evidence type="ECO:0000259" key="9">
    <source>
        <dbReference type="Pfam" id="PF02463"/>
    </source>
</evidence>
<dbReference type="InterPro" id="IPR042174">
    <property type="entry name" value="RecF_2"/>
</dbReference>
<dbReference type="GO" id="GO:0005737">
    <property type="term" value="C:cytoplasm"/>
    <property type="evidence" value="ECO:0007669"/>
    <property type="project" value="UniProtKB-SubCell"/>
</dbReference>
<evidence type="ECO:0000256" key="5">
    <source>
        <dbReference type="ARBA" id="ARBA00022705"/>
    </source>
</evidence>
<proteinExistence type="inferred from homology"/>
<comment type="subcellular location">
    <subcellularLocation>
        <location evidence="1">Cytoplasm</location>
    </subcellularLocation>
</comment>
<dbReference type="HAMAP" id="MF_00365">
    <property type="entry name" value="RecF"/>
    <property type="match status" value="1"/>
</dbReference>
<evidence type="ECO:0000256" key="7">
    <source>
        <dbReference type="ARBA" id="ARBA00022840"/>
    </source>
</evidence>
<dbReference type="PANTHER" id="PTHR32182">
    <property type="entry name" value="DNA REPLICATION AND REPAIR PROTEIN RECF"/>
    <property type="match status" value="1"/>
</dbReference>
<organism evidence="10">
    <name type="scientific">marine metagenome</name>
    <dbReference type="NCBI Taxonomy" id="408172"/>
    <lineage>
        <taxon>unclassified sequences</taxon>
        <taxon>metagenomes</taxon>
        <taxon>ecological metagenomes</taxon>
    </lineage>
</organism>
<evidence type="ECO:0000256" key="3">
    <source>
        <dbReference type="ARBA" id="ARBA00020170"/>
    </source>
</evidence>
<name>A0A381T4P9_9ZZZZ</name>
<dbReference type="InterPro" id="IPR001238">
    <property type="entry name" value="DNA-binding_RecF"/>
</dbReference>
<keyword evidence="8" id="KW-0238">DNA-binding</keyword>
<dbReference type="PROSITE" id="PS00618">
    <property type="entry name" value="RECF_2"/>
    <property type="match status" value="1"/>
</dbReference>
<dbReference type="Gene3D" id="1.20.1050.90">
    <property type="entry name" value="RecF/RecN/SMC, N-terminal domain"/>
    <property type="match status" value="1"/>
</dbReference>
<dbReference type="NCBIfam" id="TIGR00611">
    <property type="entry name" value="recf"/>
    <property type="match status" value="1"/>
</dbReference>
<dbReference type="PANTHER" id="PTHR32182:SF0">
    <property type="entry name" value="DNA REPLICATION AND REPAIR PROTEIN RECF"/>
    <property type="match status" value="1"/>
</dbReference>
<keyword evidence="7" id="KW-0067">ATP-binding</keyword>
<dbReference type="InterPro" id="IPR003395">
    <property type="entry name" value="RecF/RecN/SMC_N"/>
</dbReference>
<dbReference type="GO" id="GO:0005524">
    <property type="term" value="F:ATP binding"/>
    <property type="evidence" value="ECO:0007669"/>
    <property type="project" value="UniProtKB-KW"/>
</dbReference>
<keyword evidence="5" id="KW-0235">DNA replication</keyword>
<gene>
    <name evidence="10" type="ORF">METZ01_LOCUS64009</name>
</gene>
<sequence>MATIKKIHILQFRNIKDQYIKPNKDINIFVGGNAHGKTNLIEAIYFLGHNRSFKTKNLKDLIPFNKKNIKISAEVGNSQVILERSKNNNNATVNKQKINNNSTLTHLLPIQIISPDKGFIVGGAPKLKRSYLDWGVFHMEPTMLQTYKSFSRALKNTNSLFSGGDNRQLDYWFFELATLSVEISLARTNYIERLSKKIERPFLFKTNKSFNLNKPLSFLFNSGWTKDVNSLDQEMVYGFLKKNTNSFAKVKHLNYGPHKATIDFILDNQTESYFSRGEQKILSIMFWAAQVLMLTDAGVFPVVLIDDVSSELDKQKTNLVLDCLLGLGVQVFLTDIGKKTLIVDKKKTNSYKINGGVIKEL</sequence>
<dbReference type="AlphaFoldDB" id="A0A381T4P9"/>
<dbReference type="GO" id="GO:0000731">
    <property type="term" value="P:DNA synthesis involved in DNA repair"/>
    <property type="evidence" value="ECO:0007669"/>
    <property type="project" value="TreeGrafter"/>
</dbReference>
<evidence type="ECO:0000256" key="2">
    <source>
        <dbReference type="ARBA" id="ARBA00008016"/>
    </source>
</evidence>
<dbReference type="Gene3D" id="3.40.50.300">
    <property type="entry name" value="P-loop containing nucleotide triphosphate hydrolases"/>
    <property type="match status" value="1"/>
</dbReference>
<dbReference type="GO" id="GO:0006302">
    <property type="term" value="P:double-strand break repair"/>
    <property type="evidence" value="ECO:0007669"/>
    <property type="project" value="TreeGrafter"/>
</dbReference>
<accession>A0A381T4P9</accession>
<evidence type="ECO:0000256" key="4">
    <source>
        <dbReference type="ARBA" id="ARBA00022490"/>
    </source>
</evidence>
<dbReference type="Pfam" id="PF02463">
    <property type="entry name" value="SMC_N"/>
    <property type="match status" value="1"/>
</dbReference>